<feature type="compositionally biased region" description="Polar residues" evidence="3">
    <location>
        <begin position="608"/>
        <end position="628"/>
    </location>
</feature>
<feature type="region of interest" description="Disordered" evidence="3">
    <location>
        <begin position="376"/>
        <end position="403"/>
    </location>
</feature>
<feature type="compositionally biased region" description="Low complexity" evidence="3">
    <location>
        <begin position="504"/>
        <end position="521"/>
    </location>
</feature>
<name>A0A8J4SZY0_9TREM</name>
<feature type="compositionally biased region" description="Polar residues" evidence="3">
    <location>
        <begin position="692"/>
        <end position="704"/>
    </location>
</feature>
<proteinExistence type="predicted"/>
<feature type="compositionally biased region" description="Polar residues" evidence="3">
    <location>
        <begin position="750"/>
        <end position="762"/>
    </location>
</feature>
<accession>A0A8J4SZY0</accession>
<gene>
    <name evidence="5" type="ORF">PHET_04993</name>
</gene>
<feature type="region of interest" description="Disordered" evidence="3">
    <location>
        <begin position="592"/>
        <end position="628"/>
    </location>
</feature>
<feature type="compositionally biased region" description="Polar residues" evidence="3">
    <location>
        <begin position="448"/>
        <end position="462"/>
    </location>
</feature>
<evidence type="ECO:0000256" key="1">
    <source>
        <dbReference type="ARBA" id="ARBA00022658"/>
    </source>
</evidence>
<dbReference type="SUPFAM" id="SSF48366">
    <property type="entry name" value="Ras GEF"/>
    <property type="match status" value="1"/>
</dbReference>
<feature type="compositionally biased region" description="Polar residues" evidence="3">
    <location>
        <begin position="478"/>
        <end position="503"/>
    </location>
</feature>
<dbReference type="EMBL" id="LUCH01002856">
    <property type="protein sequence ID" value="KAF5400880.1"/>
    <property type="molecule type" value="Genomic_DNA"/>
</dbReference>
<dbReference type="Gene3D" id="1.10.840.10">
    <property type="entry name" value="Ras guanine-nucleotide exchange factors catalytic domain"/>
    <property type="match status" value="1"/>
</dbReference>
<feature type="region of interest" description="Disordered" evidence="3">
    <location>
        <begin position="1295"/>
        <end position="1315"/>
    </location>
</feature>
<feature type="compositionally biased region" description="Low complexity" evidence="3">
    <location>
        <begin position="393"/>
        <end position="403"/>
    </location>
</feature>
<dbReference type="PANTHER" id="PTHR23113">
    <property type="entry name" value="GUANINE NUCLEOTIDE EXCHANGE FACTOR"/>
    <property type="match status" value="1"/>
</dbReference>
<dbReference type="Proteomes" id="UP000748531">
    <property type="component" value="Unassembled WGS sequence"/>
</dbReference>
<dbReference type="PANTHER" id="PTHR23113:SF368">
    <property type="entry name" value="CELL DIVISION CONTROL PROTEIN 25"/>
    <property type="match status" value="1"/>
</dbReference>
<evidence type="ECO:0000256" key="2">
    <source>
        <dbReference type="PROSITE-ProRule" id="PRU00168"/>
    </source>
</evidence>
<feature type="compositionally biased region" description="Low complexity" evidence="3">
    <location>
        <begin position="735"/>
        <end position="745"/>
    </location>
</feature>
<dbReference type="OrthoDB" id="10254377at2759"/>
<dbReference type="GO" id="GO:0005886">
    <property type="term" value="C:plasma membrane"/>
    <property type="evidence" value="ECO:0007669"/>
    <property type="project" value="TreeGrafter"/>
</dbReference>
<comment type="caution">
    <text evidence="5">The sequence shown here is derived from an EMBL/GenBank/DDBJ whole genome shotgun (WGS) entry which is preliminary data.</text>
</comment>
<evidence type="ECO:0000259" key="4">
    <source>
        <dbReference type="PROSITE" id="PS50009"/>
    </source>
</evidence>
<dbReference type="InterPro" id="IPR008937">
    <property type="entry name" value="Ras-like_GEF"/>
</dbReference>
<evidence type="ECO:0000313" key="5">
    <source>
        <dbReference type="EMBL" id="KAF5400880.1"/>
    </source>
</evidence>
<feature type="region of interest" description="Disordered" evidence="3">
    <location>
        <begin position="420"/>
        <end position="522"/>
    </location>
</feature>
<organism evidence="5 6">
    <name type="scientific">Paragonimus heterotremus</name>
    <dbReference type="NCBI Taxonomy" id="100268"/>
    <lineage>
        <taxon>Eukaryota</taxon>
        <taxon>Metazoa</taxon>
        <taxon>Spiralia</taxon>
        <taxon>Lophotrochozoa</taxon>
        <taxon>Platyhelminthes</taxon>
        <taxon>Trematoda</taxon>
        <taxon>Digenea</taxon>
        <taxon>Plagiorchiida</taxon>
        <taxon>Troglotremata</taxon>
        <taxon>Troglotrematidae</taxon>
        <taxon>Paragonimus</taxon>
    </lineage>
</organism>
<dbReference type="Pfam" id="PF00617">
    <property type="entry name" value="RasGEF"/>
    <property type="match status" value="1"/>
</dbReference>
<dbReference type="InterPro" id="IPR036964">
    <property type="entry name" value="RASGEF_cat_dom_sf"/>
</dbReference>
<dbReference type="GO" id="GO:0007265">
    <property type="term" value="P:Ras protein signal transduction"/>
    <property type="evidence" value="ECO:0007669"/>
    <property type="project" value="TreeGrafter"/>
</dbReference>
<protein>
    <recommendedName>
        <fullName evidence="4">Ras-GEF domain-containing protein</fullName>
    </recommendedName>
</protein>
<evidence type="ECO:0000313" key="6">
    <source>
        <dbReference type="Proteomes" id="UP000748531"/>
    </source>
</evidence>
<feature type="domain" description="Ras-GEF" evidence="4">
    <location>
        <begin position="77"/>
        <end position="318"/>
    </location>
</feature>
<reference evidence="5" key="1">
    <citation type="submission" date="2019-05" db="EMBL/GenBank/DDBJ databases">
        <title>Annotation for the trematode Paragonimus heterotremus.</title>
        <authorList>
            <person name="Choi Y.-J."/>
        </authorList>
    </citation>
    <scope>NUCLEOTIDE SEQUENCE</scope>
    <source>
        <strain evidence="5">LC</strain>
    </source>
</reference>
<dbReference type="InterPro" id="IPR001895">
    <property type="entry name" value="RASGEF_cat_dom"/>
</dbReference>
<feature type="region of interest" description="Disordered" evidence="3">
    <location>
        <begin position="651"/>
        <end position="780"/>
    </location>
</feature>
<feature type="compositionally biased region" description="Basic and acidic residues" evidence="3">
    <location>
        <begin position="430"/>
        <end position="439"/>
    </location>
</feature>
<sequence>MVPSFYSVSLPVQSSLESIFGHLSISPSTTGSAHLIESSRRNKSRSSEPRVVKVARKSFDTLDVSKDRRHERHLKVNPELLAQQMTLIELKFFQAIKPEEFISLKWNGKEKLKYAPNIVASTRWFNQIIFWVQKDILNEQSLSKRTEVMSHFVRIAKKLVELNNYSSAMAIVSGLQIQCVYRLTATWAALSSRDRNTFRKLSELFSQEQNYTNLRTAFENARLPCIPYLGLYLSDLTFIDVAASTAAYQESATSWKNNGKQERINNVLRIISNFQQSHYPFVRDEKVASYLEAQRYIEELQRFIEDANYKLSLRLEPPTLDSFSPPKTESESTLQAKLALGSSILKPIPLYPAPSSASEMGYRSLDRRHALVPTTVFSADDSSDGSVRKSIKSAASSPPSAESTDNFLVSLIPFVPLSVSQRPARRKTQKDHTEHRSHEAPVALPHGSDQTGSNSVRQSQKNSTHRRMFSWTGVGMTDSASLTAEQSSHSVRQQLTPNTRLFDSTTPNSSWSTSSGSTGRTRLSHMDLSPAIPPSLGTVFDSPEPTPSLASKQVPAEPILHKSKQTHSNLTTDNTMLSVHPMSVCSQTTSMTSRNTRGSVEPHVPFRSASTGPPGTPSECTTLCDPNSHSSRAIVMPKQRTVMRHCTHSSFSGRASFGDLQVSSGEHNSIKSGQTTSSTIPRRSVGRLHSGRSPTNHALTGTTIRSSSRPRDLSSSPGVCPENTSPMPPSRPRSRPLLSAESSPLHRTRSTQCQLVSETDSSLDSEHHTPRTTRLARDSTTQAHSEFICADDPNPHVFFSSPGATSDHSGMTVAFCTSSPNPSHPCSFAPTAAAQTSPPLSHLAMAALASVQIRMQGELTQLVPSPTTQSKSRTVLKTAQITVGMESTSVISPAKAVCLDVEFSNGLRVVREGRLLYSRSSMAAFRRLKKRFANVGDWSTLFSSCNALTSLDLPRDCGSTSTPPKLCVSSLEHPYTHPRTLGPQLTNPFSDLQKSICATPSPSASLSQFSFCSFLLDLPSASSTLSSRAASLSRLSGIGPQPDKPNPRIRGSSDCPMQPIVSQSIKKHNISSLWLRLRSKSAKLCWAVLISSDATGTASVRLGPHTYLVLFKLHRKQSDQGKPLCADPENSAFPLYVPLRFRANQFSTRRCTVLRIHMAISDSKTPGVTSVLIADSKLSKVYRLTQPVLFGIHPSPVPAKPPKLPRTKRASVLPVLHADTRGKVIKSEVMQTLRRLWSIPWSTAKRRSTELTKHTWPDNTNRYLGDRLHNVMFEGSDLIWPTLLSLFSDFASQAAVPSPEAEQGTQSAGEEDSAH</sequence>
<evidence type="ECO:0000256" key="3">
    <source>
        <dbReference type="SAM" id="MobiDB-lite"/>
    </source>
</evidence>
<dbReference type="GO" id="GO:0005085">
    <property type="term" value="F:guanyl-nucleotide exchange factor activity"/>
    <property type="evidence" value="ECO:0007669"/>
    <property type="project" value="UniProtKB-KW"/>
</dbReference>
<dbReference type="SMART" id="SM00147">
    <property type="entry name" value="RasGEF"/>
    <property type="match status" value="1"/>
</dbReference>
<dbReference type="PROSITE" id="PS50009">
    <property type="entry name" value="RASGEF_CAT"/>
    <property type="match status" value="1"/>
</dbReference>
<feature type="compositionally biased region" description="Polar residues" evidence="3">
    <location>
        <begin position="661"/>
        <end position="681"/>
    </location>
</feature>
<keyword evidence="1 2" id="KW-0344">Guanine-nucleotide releasing factor</keyword>
<dbReference type="CDD" id="cd00155">
    <property type="entry name" value="RasGEF"/>
    <property type="match status" value="1"/>
</dbReference>
<dbReference type="InterPro" id="IPR023578">
    <property type="entry name" value="Ras_GEF_dom_sf"/>
</dbReference>
<keyword evidence="6" id="KW-1185">Reference proteome</keyword>